<evidence type="ECO:0000256" key="1">
    <source>
        <dbReference type="SAM" id="Phobius"/>
    </source>
</evidence>
<feature type="transmembrane region" description="Helical" evidence="1">
    <location>
        <begin position="23"/>
        <end position="49"/>
    </location>
</feature>
<keyword evidence="1" id="KW-0472">Membrane</keyword>
<sequence length="112" mass="11906">MQKLVTTEVKLFQTEVTAGLRQLVFALTLIILASIFAIAGLLTLLVSLVKGLAVFFHSEALSALVVGGAFAAVAIGFALVGSSWASVSGLEPSRTERQVRQDATMITERLEE</sequence>
<reference evidence="2" key="4">
    <citation type="submission" date="2023-01" db="EMBL/GenBank/DDBJ databases">
        <title>Draft genome sequence of Methylobacterium brachythecii strain NBRC 107710.</title>
        <authorList>
            <person name="Sun Q."/>
            <person name="Mori K."/>
        </authorList>
    </citation>
    <scope>NUCLEOTIDE SEQUENCE</scope>
    <source>
        <strain evidence="2">NBRC 107710</strain>
    </source>
</reference>
<gene>
    <name evidence="2" type="ORF">GCM10007884_31200</name>
    <name evidence="3" type="ORF">GGR33_003725</name>
</gene>
<organism evidence="3 4">
    <name type="scientific">Methylobacterium brachythecii</name>
    <dbReference type="NCBI Taxonomy" id="1176177"/>
    <lineage>
        <taxon>Bacteria</taxon>
        <taxon>Pseudomonadati</taxon>
        <taxon>Pseudomonadota</taxon>
        <taxon>Alphaproteobacteria</taxon>
        <taxon>Hyphomicrobiales</taxon>
        <taxon>Methylobacteriaceae</taxon>
        <taxon>Methylobacterium</taxon>
    </lineage>
</organism>
<keyword evidence="1" id="KW-1133">Transmembrane helix</keyword>
<proteinExistence type="predicted"/>
<evidence type="ECO:0000313" key="4">
    <source>
        <dbReference type="Proteomes" id="UP000517759"/>
    </source>
</evidence>
<protein>
    <submittedName>
        <fullName evidence="3">Putative membrane protein YqjE</fullName>
    </submittedName>
</protein>
<reference evidence="5" key="2">
    <citation type="journal article" date="2019" name="Int. J. Syst. Evol. Microbiol.">
        <title>The Global Catalogue of Microorganisms (GCM) 10K type strain sequencing project: providing services to taxonomists for standard genome sequencing and annotation.</title>
        <authorList>
            <consortium name="The Broad Institute Genomics Platform"/>
            <consortium name="The Broad Institute Genome Sequencing Center for Infectious Disease"/>
            <person name="Wu L."/>
            <person name="Ma J."/>
        </authorList>
    </citation>
    <scope>NUCLEOTIDE SEQUENCE [LARGE SCALE GENOMIC DNA]</scope>
    <source>
        <strain evidence="5">NBRC 107710</strain>
    </source>
</reference>
<dbReference type="EMBL" id="BSPG01000018">
    <property type="protein sequence ID" value="GLS45131.1"/>
    <property type="molecule type" value="Genomic_DNA"/>
</dbReference>
<dbReference type="AlphaFoldDB" id="A0A7W6F8K5"/>
<evidence type="ECO:0000313" key="2">
    <source>
        <dbReference type="EMBL" id="GLS45131.1"/>
    </source>
</evidence>
<dbReference type="EMBL" id="JACIDN010000007">
    <property type="protein sequence ID" value="MBB3904206.1"/>
    <property type="molecule type" value="Genomic_DNA"/>
</dbReference>
<evidence type="ECO:0000313" key="5">
    <source>
        <dbReference type="Proteomes" id="UP001156881"/>
    </source>
</evidence>
<comment type="caution">
    <text evidence="3">The sequence shown here is derived from an EMBL/GenBank/DDBJ whole genome shotgun (WGS) entry which is preliminary data.</text>
</comment>
<evidence type="ECO:0000313" key="3">
    <source>
        <dbReference type="EMBL" id="MBB3904206.1"/>
    </source>
</evidence>
<dbReference type="Proteomes" id="UP001156881">
    <property type="component" value="Unassembled WGS sequence"/>
</dbReference>
<feature type="transmembrane region" description="Helical" evidence="1">
    <location>
        <begin position="61"/>
        <end position="85"/>
    </location>
</feature>
<reference evidence="2" key="1">
    <citation type="journal article" date="2014" name="Int. J. Syst. Evol. Microbiol.">
        <title>Complete genome of a new Firmicutes species belonging to the dominant human colonic microbiota ('Ruminococcus bicirculans') reveals two chromosomes and a selective capacity to utilize plant glucans.</title>
        <authorList>
            <consortium name="NISC Comparative Sequencing Program"/>
            <person name="Wegmann U."/>
            <person name="Louis P."/>
            <person name="Goesmann A."/>
            <person name="Henrissat B."/>
            <person name="Duncan S.H."/>
            <person name="Flint H.J."/>
        </authorList>
    </citation>
    <scope>NUCLEOTIDE SEQUENCE</scope>
    <source>
        <strain evidence="2">NBRC 107710</strain>
    </source>
</reference>
<dbReference type="InterPro" id="IPR009937">
    <property type="entry name" value="Phage_holin_3_6"/>
</dbReference>
<dbReference type="Proteomes" id="UP000517759">
    <property type="component" value="Unassembled WGS sequence"/>
</dbReference>
<keyword evidence="1" id="KW-0812">Transmembrane</keyword>
<name>A0A7W6F8K5_9HYPH</name>
<reference evidence="3 4" key="3">
    <citation type="submission" date="2020-08" db="EMBL/GenBank/DDBJ databases">
        <title>Genomic Encyclopedia of Type Strains, Phase IV (KMG-IV): sequencing the most valuable type-strain genomes for metagenomic binning, comparative biology and taxonomic classification.</title>
        <authorList>
            <person name="Goeker M."/>
        </authorList>
    </citation>
    <scope>NUCLEOTIDE SEQUENCE [LARGE SCALE GENOMIC DNA]</scope>
    <source>
        <strain evidence="3 4">DSM 24105</strain>
    </source>
</reference>
<keyword evidence="5" id="KW-1185">Reference proteome</keyword>
<accession>A0A7W6F8K5</accession>
<dbReference type="Pfam" id="PF07332">
    <property type="entry name" value="Phage_holin_3_6"/>
    <property type="match status" value="1"/>
</dbReference>